<reference evidence="1" key="1">
    <citation type="submission" date="2020-01" db="EMBL/GenBank/DDBJ databases">
        <authorList>
            <consortium name="DOE Joint Genome Institute"/>
            <person name="Haridas S."/>
            <person name="Albert R."/>
            <person name="Binder M."/>
            <person name="Bloem J."/>
            <person name="Labutti K."/>
            <person name="Salamov A."/>
            <person name="Andreopoulos B."/>
            <person name="Baker S.E."/>
            <person name="Barry K."/>
            <person name="Bills G."/>
            <person name="Bluhm B.H."/>
            <person name="Cannon C."/>
            <person name="Castanera R."/>
            <person name="Culley D.E."/>
            <person name="Daum C."/>
            <person name="Ezra D."/>
            <person name="Gonzalez J.B."/>
            <person name="Henrissat B."/>
            <person name="Kuo A."/>
            <person name="Liang C."/>
            <person name="Lipzen A."/>
            <person name="Lutzoni F."/>
            <person name="Magnuson J."/>
            <person name="Mondo S."/>
            <person name="Nolan M."/>
            <person name="Ohm R."/>
            <person name="Pangilinan J."/>
            <person name="Park H.-J."/>
            <person name="Ramirez L."/>
            <person name="Alfaro M."/>
            <person name="Sun H."/>
            <person name="Tritt A."/>
            <person name="Yoshinaga Y."/>
            <person name="Zwiers L.-H."/>
            <person name="Turgeon B.G."/>
            <person name="Goodwin S.B."/>
            <person name="Spatafora J.W."/>
            <person name="Crous P.W."/>
            <person name="Grigoriev I.V."/>
        </authorList>
    </citation>
    <scope>NUCLEOTIDE SEQUENCE</scope>
    <source>
        <strain evidence="1">CBS 394.84</strain>
    </source>
</reference>
<gene>
    <name evidence="1" type="ORF">K460DRAFT_410013</name>
</gene>
<sequence length="344" mass="38834">MSNPVGWGSFVARINGPPVFTPAFFRNWMAASALLNSGPLNQAQIKTLDADGNEHIIPVQGANKEFVLLSYHQWLLPHYCDLSSRRILQPACSPEFRGMILGVKERQDIVLPEDCCRFNGNRQLFENERAAWRASTFCTLLTDHIRQNGPRMRTVNEILCFGFGPLKLSQQQGYSDANSFLRHVVALEIRDVLKEVQPVRETSSDYLLKEEITVGVQDSDYCEECKSILKSYNITVYDTPIGFHRINKNSLIMSKTQRLPVRQIVADMTHTQGGPAGMLCNSIQDDGVEGCKDHRRSDPSSPRLFQFKLKRGVSAEKFSSNTVVGQDRFGRVFGECVLYLNPKD</sequence>
<accession>A0A9P4L5T8</accession>
<dbReference type="EMBL" id="ML976618">
    <property type="protein sequence ID" value="KAF1842614.1"/>
    <property type="molecule type" value="Genomic_DNA"/>
</dbReference>
<evidence type="ECO:0008006" key="3">
    <source>
        <dbReference type="Google" id="ProtNLM"/>
    </source>
</evidence>
<dbReference type="GeneID" id="63854569"/>
<proteinExistence type="predicted"/>
<evidence type="ECO:0000313" key="2">
    <source>
        <dbReference type="Proteomes" id="UP000800039"/>
    </source>
</evidence>
<dbReference type="PANTHER" id="PTHR42080:SF1">
    <property type="entry name" value="SRR1-LIKE DOMAIN-CONTAINING PROTEIN"/>
    <property type="match status" value="1"/>
</dbReference>
<comment type="caution">
    <text evidence="1">The sequence shown here is derived from an EMBL/GenBank/DDBJ whole genome shotgun (WGS) entry which is preliminary data.</text>
</comment>
<organism evidence="1 2">
    <name type="scientific">Cucurbitaria berberidis CBS 394.84</name>
    <dbReference type="NCBI Taxonomy" id="1168544"/>
    <lineage>
        <taxon>Eukaryota</taxon>
        <taxon>Fungi</taxon>
        <taxon>Dikarya</taxon>
        <taxon>Ascomycota</taxon>
        <taxon>Pezizomycotina</taxon>
        <taxon>Dothideomycetes</taxon>
        <taxon>Pleosporomycetidae</taxon>
        <taxon>Pleosporales</taxon>
        <taxon>Pleosporineae</taxon>
        <taxon>Cucurbitariaceae</taxon>
        <taxon>Cucurbitaria</taxon>
    </lineage>
</organism>
<dbReference type="OrthoDB" id="5230585at2759"/>
<keyword evidence="2" id="KW-1185">Reference proteome</keyword>
<name>A0A9P4L5T8_9PLEO</name>
<dbReference type="Proteomes" id="UP000800039">
    <property type="component" value="Unassembled WGS sequence"/>
</dbReference>
<protein>
    <recommendedName>
        <fullName evidence="3">SRR1-like domain-containing protein</fullName>
    </recommendedName>
</protein>
<dbReference type="AlphaFoldDB" id="A0A9P4L5T8"/>
<dbReference type="RefSeq" id="XP_040785177.1">
    <property type="nucleotide sequence ID" value="XM_040937319.1"/>
</dbReference>
<dbReference type="PANTHER" id="PTHR42080">
    <property type="entry name" value="SRR1 DOMAIN-CONTAINING PROTEIN"/>
    <property type="match status" value="1"/>
</dbReference>
<evidence type="ECO:0000313" key="1">
    <source>
        <dbReference type="EMBL" id="KAF1842614.1"/>
    </source>
</evidence>